<feature type="region of interest" description="Disordered" evidence="1">
    <location>
        <begin position="75"/>
        <end position="150"/>
    </location>
</feature>
<feature type="compositionally biased region" description="Basic and acidic residues" evidence="1">
    <location>
        <begin position="108"/>
        <end position="117"/>
    </location>
</feature>
<proteinExistence type="predicted"/>
<gene>
    <name evidence="2" type="ORF">GWI33_017623</name>
</gene>
<feature type="region of interest" description="Disordered" evidence="1">
    <location>
        <begin position="1"/>
        <end position="49"/>
    </location>
</feature>
<feature type="compositionally biased region" description="Polar residues" evidence="1">
    <location>
        <begin position="15"/>
        <end position="24"/>
    </location>
</feature>
<evidence type="ECO:0000313" key="3">
    <source>
        <dbReference type="Proteomes" id="UP000625711"/>
    </source>
</evidence>
<evidence type="ECO:0000313" key="2">
    <source>
        <dbReference type="EMBL" id="KAF7269372.1"/>
    </source>
</evidence>
<comment type="caution">
    <text evidence="2">The sequence shown here is derived from an EMBL/GenBank/DDBJ whole genome shotgun (WGS) entry which is preliminary data.</text>
</comment>
<organism evidence="2 3">
    <name type="scientific">Rhynchophorus ferrugineus</name>
    <name type="common">Red palm weevil</name>
    <name type="synonym">Curculio ferrugineus</name>
    <dbReference type="NCBI Taxonomy" id="354439"/>
    <lineage>
        <taxon>Eukaryota</taxon>
        <taxon>Metazoa</taxon>
        <taxon>Ecdysozoa</taxon>
        <taxon>Arthropoda</taxon>
        <taxon>Hexapoda</taxon>
        <taxon>Insecta</taxon>
        <taxon>Pterygota</taxon>
        <taxon>Neoptera</taxon>
        <taxon>Endopterygota</taxon>
        <taxon>Coleoptera</taxon>
        <taxon>Polyphaga</taxon>
        <taxon>Cucujiformia</taxon>
        <taxon>Curculionidae</taxon>
        <taxon>Dryophthorinae</taxon>
        <taxon>Rhynchophorus</taxon>
    </lineage>
</organism>
<protein>
    <submittedName>
        <fullName evidence="2">Uncharacterized protein</fullName>
    </submittedName>
</protein>
<accession>A0A834HV60</accession>
<keyword evidence="3" id="KW-1185">Reference proteome</keyword>
<sequence length="150" mass="17139">MFGFDSPRAPFPYHSTINTQPRDTNISEDDPSRVQPDHPLKNSNTVTESPRIQKNFNLIAVRKLLTPALHKTHYRIKSSSTSSVPALGREEKTIENSGKVAKAHRRPPPCERSRDTWRLSPVTRRLRKGRRRSEPPPAATREIIDERSVI</sequence>
<dbReference type="AlphaFoldDB" id="A0A834HV60"/>
<name>A0A834HV60_RHYFE</name>
<reference evidence="2" key="1">
    <citation type="submission" date="2020-08" db="EMBL/GenBank/DDBJ databases">
        <title>Genome sequencing and assembly of the red palm weevil Rhynchophorus ferrugineus.</title>
        <authorList>
            <person name="Dias G.B."/>
            <person name="Bergman C.M."/>
            <person name="Manee M."/>
        </authorList>
    </citation>
    <scope>NUCLEOTIDE SEQUENCE</scope>
    <source>
        <strain evidence="2">AA-2017</strain>
        <tissue evidence="2">Whole larva</tissue>
    </source>
</reference>
<dbReference type="EMBL" id="JAACXV010014237">
    <property type="protein sequence ID" value="KAF7269372.1"/>
    <property type="molecule type" value="Genomic_DNA"/>
</dbReference>
<dbReference type="Proteomes" id="UP000625711">
    <property type="component" value="Unassembled WGS sequence"/>
</dbReference>
<feature type="compositionally biased region" description="Basic and acidic residues" evidence="1">
    <location>
        <begin position="30"/>
        <end position="40"/>
    </location>
</feature>
<evidence type="ECO:0000256" key="1">
    <source>
        <dbReference type="SAM" id="MobiDB-lite"/>
    </source>
</evidence>